<evidence type="ECO:0000256" key="1">
    <source>
        <dbReference type="ARBA" id="ARBA00009817"/>
    </source>
</evidence>
<organism evidence="3 4">
    <name type="scientific">Strongylocentrotus purpuratus</name>
    <name type="common">Purple sea urchin</name>
    <dbReference type="NCBI Taxonomy" id="7668"/>
    <lineage>
        <taxon>Eukaryota</taxon>
        <taxon>Metazoa</taxon>
        <taxon>Echinodermata</taxon>
        <taxon>Eleutherozoa</taxon>
        <taxon>Echinozoa</taxon>
        <taxon>Echinoidea</taxon>
        <taxon>Euechinoidea</taxon>
        <taxon>Echinacea</taxon>
        <taxon>Camarodonta</taxon>
        <taxon>Echinidea</taxon>
        <taxon>Strongylocentrotidae</taxon>
        <taxon>Strongylocentrotus</taxon>
    </lineage>
</organism>
<dbReference type="SMR" id="A0A7M7REM3"/>
<dbReference type="SUPFAM" id="SSF55136">
    <property type="entry name" value="Probable bacterial effector-binding domain"/>
    <property type="match status" value="1"/>
</dbReference>
<dbReference type="FunFam" id="3.20.80.10:FF:000002">
    <property type="entry name" value="Heme-binding protein 2"/>
    <property type="match status" value="1"/>
</dbReference>
<dbReference type="GO" id="GO:0020037">
    <property type="term" value="F:heme binding"/>
    <property type="evidence" value="ECO:0000318"/>
    <property type="project" value="GO_Central"/>
</dbReference>
<sequence length="230" mass="25547">MAHLIQSVLVLVVLAHATQACVRGFGGGATYDGPGFCNGLQCPNYRSVITVPGKYEQRVYEPAKWVATTVMGLSHDDAAGTGFMRLFNYIQGENVEEMEVEMTAPVAVRTIPGQGPACETNFTVYFFVPFKYQDESNPPPTPTNTDVSIVDFPELTVYVGEFDGRAHDQDWITHETELGDALTELGIAFEESMYYTAGYDSPFKLWHRHNEVWLLPKKSEDSSDTNAIES</sequence>
<dbReference type="OMA" id="VKSGCTD"/>
<accession>A0A7M7REM3</accession>
<dbReference type="InterPro" id="IPR011256">
    <property type="entry name" value="Reg_factor_effector_dom_sf"/>
</dbReference>
<dbReference type="KEGG" id="spu:575757"/>
<dbReference type="RefSeq" id="XP_781227.1">
    <property type="nucleotide sequence ID" value="XM_776134.5"/>
</dbReference>
<evidence type="ECO:0000313" key="4">
    <source>
        <dbReference type="Proteomes" id="UP000007110"/>
    </source>
</evidence>
<keyword evidence="2" id="KW-0732">Signal</keyword>
<feature type="signal peptide" evidence="2">
    <location>
        <begin position="1"/>
        <end position="20"/>
    </location>
</feature>
<evidence type="ECO:0000256" key="2">
    <source>
        <dbReference type="SAM" id="SignalP"/>
    </source>
</evidence>
<dbReference type="GeneID" id="575757"/>
<dbReference type="PANTHER" id="PTHR11220:SF1">
    <property type="entry name" value="HEME-BINDING PROTEIN 2"/>
    <property type="match status" value="1"/>
</dbReference>
<evidence type="ECO:0000313" key="3">
    <source>
        <dbReference type="EnsemblMetazoa" id="XP_781227"/>
    </source>
</evidence>
<dbReference type="PANTHER" id="PTHR11220">
    <property type="entry name" value="HEME-BINDING PROTEIN-RELATED"/>
    <property type="match status" value="1"/>
</dbReference>
<protein>
    <recommendedName>
        <fullName evidence="5">Heme-binding protein 2</fullName>
    </recommendedName>
</protein>
<keyword evidence="4" id="KW-1185">Reference proteome</keyword>
<dbReference type="InterPro" id="IPR006917">
    <property type="entry name" value="SOUL_heme-bd"/>
</dbReference>
<dbReference type="Proteomes" id="UP000007110">
    <property type="component" value="Unassembled WGS sequence"/>
</dbReference>
<reference evidence="4" key="1">
    <citation type="submission" date="2015-02" db="EMBL/GenBank/DDBJ databases">
        <title>Genome sequencing for Strongylocentrotus purpuratus.</title>
        <authorList>
            <person name="Murali S."/>
            <person name="Liu Y."/>
            <person name="Vee V."/>
            <person name="English A."/>
            <person name="Wang M."/>
            <person name="Skinner E."/>
            <person name="Han Y."/>
            <person name="Muzny D.M."/>
            <person name="Worley K.C."/>
            <person name="Gibbs R.A."/>
        </authorList>
    </citation>
    <scope>NUCLEOTIDE SEQUENCE</scope>
</reference>
<proteinExistence type="inferred from homology"/>
<evidence type="ECO:0008006" key="5">
    <source>
        <dbReference type="Google" id="ProtNLM"/>
    </source>
</evidence>
<dbReference type="EnsemblMetazoa" id="XM_776134">
    <property type="protein sequence ID" value="XP_781227"/>
    <property type="gene ID" value="LOC575757"/>
</dbReference>
<dbReference type="InParanoid" id="A0A7M7REM3"/>
<dbReference type="Gene3D" id="3.20.80.10">
    <property type="entry name" value="Regulatory factor, effector binding domain"/>
    <property type="match status" value="1"/>
</dbReference>
<reference evidence="3" key="2">
    <citation type="submission" date="2021-01" db="UniProtKB">
        <authorList>
            <consortium name="EnsemblMetazoa"/>
        </authorList>
    </citation>
    <scope>IDENTIFICATION</scope>
</reference>
<comment type="similarity">
    <text evidence="1">Belongs to the HEBP family.</text>
</comment>
<dbReference type="AlphaFoldDB" id="A0A7M7REM3"/>
<feature type="chain" id="PRO_5029632928" description="Heme-binding protein 2" evidence="2">
    <location>
        <begin position="21"/>
        <end position="230"/>
    </location>
</feature>
<dbReference type="Pfam" id="PF04832">
    <property type="entry name" value="SOUL"/>
    <property type="match status" value="1"/>
</dbReference>
<dbReference type="OrthoDB" id="6424451at2759"/>
<name>A0A7M7REM3_STRPU</name>